<dbReference type="Gene3D" id="1.20.81.30">
    <property type="entry name" value="Type II secretion system (T2SS), domain F"/>
    <property type="match status" value="2"/>
</dbReference>
<evidence type="ECO:0000256" key="3">
    <source>
        <dbReference type="ARBA" id="ARBA00022475"/>
    </source>
</evidence>
<evidence type="ECO:0000256" key="4">
    <source>
        <dbReference type="ARBA" id="ARBA00022692"/>
    </source>
</evidence>
<keyword evidence="5 7" id="KW-1133">Transmembrane helix</keyword>
<dbReference type="OrthoDB" id="1523422at2"/>
<protein>
    <submittedName>
        <fullName evidence="9">General secretion pathway protein GspF</fullName>
    </submittedName>
</protein>
<evidence type="ECO:0000256" key="2">
    <source>
        <dbReference type="ARBA" id="ARBA00005745"/>
    </source>
</evidence>
<evidence type="ECO:0000256" key="1">
    <source>
        <dbReference type="ARBA" id="ARBA00004651"/>
    </source>
</evidence>
<dbReference type="PRINTS" id="PR00812">
    <property type="entry name" value="BCTERIALGSPF"/>
</dbReference>
<reference evidence="10" key="1">
    <citation type="submission" date="2019-06" db="EMBL/GenBank/DDBJ databases">
        <title>Alistipes onderdonkii subsp. vulgaris subsp. nov., Alistipes dispar sp. nov. and Alistipes communis sp. nov., isolated from human faeces, and creation of Alistipes onderdonkii subsp. onderdonkii subsp. nov.</title>
        <authorList>
            <person name="Sakamoto M."/>
            <person name="Ikeyama N."/>
            <person name="Ogata Y."/>
            <person name="Suda W."/>
            <person name="Iino T."/>
            <person name="Hattori M."/>
            <person name="Ohkuma M."/>
        </authorList>
    </citation>
    <scope>NUCLEOTIDE SEQUENCE [LARGE SCALE GENOMIC DNA]</scope>
    <source>
        <strain evidence="10">5CBH24</strain>
    </source>
</reference>
<evidence type="ECO:0000256" key="5">
    <source>
        <dbReference type="ARBA" id="ARBA00022989"/>
    </source>
</evidence>
<dbReference type="GeneID" id="78342889"/>
<dbReference type="PANTHER" id="PTHR30012:SF0">
    <property type="entry name" value="TYPE II SECRETION SYSTEM PROTEIN F-RELATED"/>
    <property type="match status" value="1"/>
</dbReference>
<gene>
    <name evidence="9" type="ORF">A5CBH24_21750</name>
</gene>
<dbReference type="InterPro" id="IPR042094">
    <property type="entry name" value="T2SS_GspF_sf"/>
</dbReference>
<name>A0A4Y1WVJ4_9BACT</name>
<keyword evidence="6 7" id="KW-0472">Membrane</keyword>
<evidence type="ECO:0000313" key="9">
    <source>
        <dbReference type="EMBL" id="BBL04862.1"/>
    </source>
</evidence>
<comment type="similarity">
    <text evidence="2">Belongs to the GSP F family.</text>
</comment>
<feature type="domain" description="Type II secretion system protein GspF" evidence="8">
    <location>
        <begin position="224"/>
        <end position="341"/>
    </location>
</feature>
<feature type="transmembrane region" description="Helical" evidence="7">
    <location>
        <begin position="20"/>
        <end position="38"/>
    </location>
</feature>
<evidence type="ECO:0000313" key="10">
    <source>
        <dbReference type="Proteomes" id="UP000318946"/>
    </source>
</evidence>
<accession>A0A4Y1WVJ4</accession>
<evidence type="ECO:0000259" key="8">
    <source>
        <dbReference type="Pfam" id="PF00482"/>
    </source>
</evidence>
<dbReference type="Pfam" id="PF00482">
    <property type="entry name" value="T2SSF"/>
    <property type="match status" value="2"/>
</dbReference>
<dbReference type="InterPro" id="IPR018076">
    <property type="entry name" value="T2SS_GspF_dom"/>
</dbReference>
<feature type="transmembrane region" description="Helical" evidence="7">
    <location>
        <begin position="322"/>
        <end position="340"/>
    </location>
</feature>
<feature type="domain" description="Type II secretion system protein GspF" evidence="8">
    <location>
        <begin position="16"/>
        <end position="138"/>
    </location>
</feature>
<proteinExistence type="inferred from homology"/>
<dbReference type="InterPro" id="IPR003004">
    <property type="entry name" value="GspF/PilC"/>
</dbReference>
<dbReference type="KEGG" id="acou:A5CBH24_21750"/>
<dbReference type="Proteomes" id="UP000318946">
    <property type="component" value="Chromosome"/>
</dbReference>
<feature type="transmembrane region" description="Helical" evidence="7">
    <location>
        <begin position="157"/>
        <end position="183"/>
    </location>
</feature>
<keyword evidence="4 7" id="KW-0812">Transmembrane</keyword>
<comment type="subcellular location">
    <subcellularLocation>
        <location evidence="1">Cell membrane</location>
        <topology evidence="1">Multi-pass membrane protein</topology>
    </subcellularLocation>
</comment>
<dbReference type="PANTHER" id="PTHR30012">
    <property type="entry name" value="GENERAL SECRETION PATHWAY PROTEIN"/>
    <property type="match status" value="1"/>
</dbReference>
<keyword evidence="3" id="KW-1003">Cell membrane</keyword>
<dbReference type="GO" id="GO:0005886">
    <property type="term" value="C:plasma membrane"/>
    <property type="evidence" value="ECO:0007669"/>
    <property type="project" value="UniProtKB-SubCell"/>
</dbReference>
<dbReference type="EMBL" id="AP019735">
    <property type="protein sequence ID" value="BBL04862.1"/>
    <property type="molecule type" value="Genomic_DNA"/>
</dbReference>
<evidence type="ECO:0000256" key="7">
    <source>
        <dbReference type="SAM" id="Phobius"/>
    </source>
</evidence>
<dbReference type="AlphaFoldDB" id="A0A4Y1WVJ4"/>
<keyword evidence="10" id="KW-1185">Reference proteome</keyword>
<sequence>MDTKSHKLTDARREMFYAELHALLTAGLDFSAAFRLLIEGEGDRRTKALLEELYAAVVRGETLAEAMRRSGAFRPLECGVVRIGDETGRLARTLDFLRDYYRKRAAQRRMVASAVSYPVVILAVAAAVVAFMLSVVVPMFEEVYARMGGELPALTRGIIALSKVFPAYAAVAVSAGGGLYLLYRANRQREEVQRWRAAILLRLPVAGEIIRKNMQAQCCKLLDLLCAAGVPLLAGVGMLREVIGFHPYRKSFDEIARRLERGDAFAETLARFPDLYDRKLTALVRVGEQTNRLPEMLRRQGETLTEELEYAIRRMGAMLEPALILLVGILVAVILIAMYMPMFSLGGIMG</sequence>
<dbReference type="RefSeq" id="WP_141413186.1">
    <property type="nucleotide sequence ID" value="NZ_AP019735.1"/>
</dbReference>
<evidence type="ECO:0000256" key="6">
    <source>
        <dbReference type="ARBA" id="ARBA00023136"/>
    </source>
</evidence>
<organism evidence="9 10">
    <name type="scientific">Alistipes communis</name>
    <dbReference type="NCBI Taxonomy" id="2585118"/>
    <lineage>
        <taxon>Bacteria</taxon>
        <taxon>Pseudomonadati</taxon>
        <taxon>Bacteroidota</taxon>
        <taxon>Bacteroidia</taxon>
        <taxon>Bacteroidales</taxon>
        <taxon>Rikenellaceae</taxon>
        <taxon>Alistipes</taxon>
    </lineage>
</organism>
<feature type="transmembrane region" description="Helical" evidence="7">
    <location>
        <begin position="111"/>
        <end position="137"/>
    </location>
</feature>